<protein>
    <submittedName>
        <fullName evidence="3">MurR/RpiR family transcriptional regulator</fullName>
    </submittedName>
</protein>
<dbReference type="InterPro" id="IPR047640">
    <property type="entry name" value="RpiR-like"/>
</dbReference>
<feature type="region of interest" description="Disordered" evidence="1">
    <location>
        <begin position="77"/>
        <end position="98"/>
    </location>
</feature>
<accession>A0A7Y2E7C2</accession>
<dbReference type="Gene3D" id="1.10.10.10">
    <property type="entry name" value="Winged helix-like DNA-binding domain superfamily/Winged helix DNA-binding domain"/>
    <property type="match status" value="1"/>
</dbReference>
<name>A0A7Y2E7C2_UNCEI</name>
<proteinExistence type="predicted"/>
<feature type="domain" description="HTH rpiR-type" evidence="2">
    <location>
        <begin position="8"/>
        <end position="84"/>
    </location>
</feature>
<dbReference type="InterPro" id="IPR000281">
    <property type="entry name" value="HTH_RpiR"/>
</dbReference>
<sequence length="98" mass="10691">MNIQTQPQSISDLIAAVGADLTPVERKIAAAIVAEPTLPAFGSVSDLAEHVGTSRPSIVRFAQKLGFDGYSELQEHVQRRIAQRPTRPSDRIREEGEP</sequence>
<dbReference type="SUPFAM" id="SSF46689">
    <property type="entry name" value="Homeodomain-like"/>
    <property type="match status" value="1"/>
</dbReference>
<reference evidence="3 4" key="1">
    <citation type="submission" date="2020-03" db="EMBL/GenBank/DDBJ databases">
        <title>Metabolic flexibility allows generalist bacteria to become dominant in a frequently disturbed ecosystem.</title>
        <authorList>
            <person name="Chen Y.-J."/>
            <person name="Leung P.M."/>
            <person name="Bay S.K."/>
            <person name="Hugenholtz P."/>
            <person name="Kessler A.J."/>
            <person name="Shelley G."/>
            <person name="Waite D.W."/>
            <person name="Cook P.L."/>
            <person name="Greening C."/>
        </authorList>
    </citation>
    <scope>NUCLEOTIDE SEQUENCE [LARGE SCALE GENOMIC DNA]</scope>
    <source>
        <strain evidence="3">SS_bin_28</strain>
    </source>
</reference>
<evidence type="ECO:0000259" key="2">
    <source>
        <dbReference type="PROSITE" id="PS51071"/>
    </source>
</evidence>
<dbReference type="AlphaFoldDB" id="A0A7Y2E7C2"/>
<dbReference type="PANTHER" id="PTHR30514">
    <property type="entry name" value="GLUCOKINASE"/>
    <property type="match status" value="1"/>
</dbReference>
<evidence type="ECO:0000313" key="4">
    <source>
        <dbReference type="Proteomes" id="UP000547674"/>
    </source>
</evidence>
<dbReference type="Pfam" id="PF01418">
    <property type="entry name" value="HTH_6"/>
    <property type="match status" value="1"/>
</dbReference>
<dbReference type="InterPro" id="IPR036388">
    <property type="entry name" value="WH-like_DNA-bd_sf"/>
</dbReference>
<evidence type="ECO:0000256" key="1">
    <source>
        <dbReference type="SAM" id="MobiDB-lite"/>
    </source>
</evidence>
<dbReference type="GO" id="GO:0097367">
    <property type="term" value="F:carbohydrate derivative binding"/>
    <property type="evidence" value="ECO:0007669"/>
    <property type="project" value="InterPro"/>
</dbReference>
<dbReference type="GO" id="GO:0003700">
    <property type="term" value="F:DNA-binding transcription factor activity"/>
    <property type="evidence" value="ECO:0007669"/>
    <property type="project" value="InterPro"/>
</dbReference>
<dbReference type="PROSITE" id="PS51071">
    <property type="entry name" value="HTH_RPIR"/>
    <property type="match status" value="1"/>
</dbReference>
<comment type="caution">
    <text evidence="3">The sequence shown here is derived from an EMBL/GenBank/DDBJ whole genome shotgun (WGS) entry which is preliminary data.</text>
</comment>
<dbReference type="InterPro" id="IPR009057">
    <property type="entry name" value="Homeodomain-like_sf"/>
</dbReference>
<gene>
    <name evidence="3" type="ORF">HKN21_07395</name>
</gene>
<evidence type="ECO:0000313" key="3">
    <source>
        <dbReference type="EMBL" id="NNF06569.1"/>
    </source>
</evidence>
<organism evidence="3 4">
    <name type="scientific">Eiseniibacteriota bacterium</name>
    <dbReference type="NCBI Taxonomy" id="2212470"/>
    <lineage>
        <taxon>Bacteria</taxon>
        <taxon>Candidatus Eiseniibacteriota</taxon>
    </lineage>
</organism>
<dbReference type="Proteomes" id="UP000547674">
    <property type="component" value="Unassembled WGS sequence"/>
</dbReference>
<dbReference type="EMBL" id="JABDJR010000288">
    <property type="protein sequence ID" value="NNF06569.1"/>
    <property type="molecule type" value="Genomic_DNA"/>
</dbReference>
<feature type="compositionally biased region" description="Basic and acidic residues" evidence="1">
    <location>
        <begin position="87"/>
        <end position="98"/>
    </location>
</feature>
<feature type="non-terminal residue" evidence="3">
    <location>
        <position position="98"/>
    </location>
</feature>
<dbReference type="GO" id="GO:0003677">
    <property type="term" value="F:DNA binding"/>
    <property type="evidence" value="ECO:0007669"/>
    <property type="project" value="InterPro"/>
</dbReference>